<name>A0ABD3NV95_9STRA</name>
<proteinExistence type="predicted"/>
<dbReference type="PANTHER" id="PTHR45856">
    <property type="entry name" value="ALPHA/BETA-HYDROLASES SUPERFAMILY PROTEIN"/>
    <property type="match status" value="1"/>
</dbReference>
<sequence length="806" mass="90780">MPRVTFAAATNSPEHEVGSPVSPTKVDDGDRTAPQSPTPATSIVSTTIVDDAQECLAQSNLMFLYADLRLLSATGRINTKFESLCIDSDRVPKTTSAEMAQLEGTRLPRDVASTNDSCGGVSPVQIMAILFVELRQEVIAQRRRIKEQLKKDKGWVPKSLTANEDDEDDEIDDDGGLLKTITDSQGRRRLEMDMHANIRAYNDMLAHDLKGMPEVQLENIVQHAIWRHWSERRRSKVPLVRQSRFACSFDAAEQPTNEFDDGESKNSSSSAPGRFHMSSIFGGSSPSVMHGSPGRFNLSAIFGASSPNARRSNQFHLHTIEDTEPPILTSGMDTPRLPKSESDLEGEIEMIHQSELNGNKGCVEGTRTTNPGHGNGTDLALMKSSMQGRYDALEKQLTTFVNKVKEDRALHHQLNDYEAFAGAENVGNKVLTMTSRINRVPGLSSEPGRNMSENELLDFMTKCIESRDSHSLDFMAEFFKDDTVAQAMVKSEAQFVWLQDWFPIEDCIYAISVDMKKKRVVVVFRGAITRADWSHGFDAKTKRCENPVSDSYVGKGEYLRVHRGFYQYLFRVRKDTSTTKYDEIATKVVNVCTLIFWVVVMNKVHEYGNKMIGSDFTVAVNGYSLGGALSLLFGFFASTDNRFTQNGPVKIFTYGMPLMASNSFADAFRHQEKRRKVQHARFFNNNDIVPYIPLNLKPTKRGSRFVHVGIDVRLYPVSRFLRGNRHPHIHYNDRESAMGAYWRALKNNAILKMPFPWRIKHVHSLPEHRKRLARAVSKAEADKATKPFLHSTLDEAYEALVYKKGD</sequence>
<accession>A0ABD3NV95</accession>
<dbReference type="CDD" id="cd00519">
    <property type="entry name" value="Lipase_3"/>
    <property type="match status" value="1"/>
</dbReference>
<dbReference type="InterPro" id="IPR051218">
    <property type="entry name" value="Sec_MonoDiacylglyc_Lipase"/>
</dbReference>
<keyword evidence="4" id="KW-1185">Reference proteome</keyword>
<dbReference type="SUPFAM" id="SSF53474">
    <property type="entry name" value="alpha/beta-Hydrolases"/>
    <property type="match status" value="1"/>
</dbReference>
<evidence type="ECO:0000313" key="3">
    <source>
        <dbReference type="EMBL" id="KAL3778836.1"/>
    </source>
</evidence>
<dbReference type="EMBL" id="JALLAZ020001197">
    <property type="protein sequence ID" value="KAL3778836.1"/>
    <property type="molecule type" value="Genomic_DNA"/>
</dbReference>
<organism evidence="3 4">
    <name type="scientific">Stephanodiscus triporus</name>
    <dbReference type="NCBI Taxonomy" id="2934178"/>
    <lineage>
        <taxon>Eukaryota</taxon>
        <taxon>Sar</taxon>
        <taxon>Stramenopiles</taxon>
        <taxon>Ochrophyta</taxon>
        <taxon>Bacillariophyta</taxon>
        <taxon>Coscinodiscophyceae</taxon>
        <taxon>Thalassiosirophycidae</taxon>
        <taxon>Stephanodiscales</taxon>
        <taxon>Stephanodiscaceae</taxon>
        <taxon>Stephanodiscus</taxon>
    </lineage>
</organism>
<evidence type="ECO:0000256" key="1">
    <source>
        <dbReference type="SAM" id="MobiDB-lite"/>
    </source>
</evidence>
<dbReference type="AlphaFoldDB" id="A0ABD3NV95"/>
<evidence type="ECO:0000313" key="4">
    <source>
        <dbReference type="Proteomes" id="UP001530315"/>
    </source>
</evidence>
<feature type="region of interest" description="Disordered" evidence="1">
    <location>
        <begin position="252"/>
        <end position="273"/>
    </location>
</feature>
<dbReference type="Pfam" id="PF01764">
    <property type="entry name" value="Lipase_3"/>
    <property type="match status" value="1"/>
</dbReference>
<dbReference type="PANTHER" id="PTHR45856:SF11">
    <property type="entry name" value="FUNGAL LIPASE-LIKE DOMAIN-CONTAINING PROTEIN"/>
    <property type="match status" value="1"/>
</dbReference>
<evidence type="ECO:0000259" key="2">
    <source>
        <dbReference type="Pfam" id="PF01764"/>
    </source>
</evidence>
<dbReference type="Gene3D" id="3.40.50.1820">
    <property type="entry name" value="alpha/beta hydrolase"/>
    <property type="match status" value="1"/>
</dbReference>
<protein>
    <recommendedName>
        <fullName evidence="2">Fungal lipase-type domain-containing protein</fullName>
    </recommendedName>
</protein>
<feature type="domain" description="Fungal lipase-type" evidence="2">
    <location>
        <begin position="521"/>
        <end position="694"/>
    </location>
</feature>
<gene>
    <name evidence="3" type="ORF">ACHAW5_010612</name>
</gene>
<dbReference type="InterPro" id="IPR029058">
    <property type="entry name" value="AB_hydrolase_fold"/>
</dbReference>
<dbReference type="Proteomes" id="UP001530315">
    <property type="component" value="Unassembled WGS sequence"/>
</dbReference>
<dbReference type="InterPro" id="IPR002921">
    <property type="entry name" value="Fungal_lipase-type"/>
</dbReference>
<comment type="caution">
    <text evidence="3">The sequence shown here is derived from an EMBL/GenBank/DDBJ whole genome shotgun (WGS) entry which is preliminary data.</text>
</comment>
<reference evidence="3 4" key="1">
    <citation type="submission" date="2024-10" db="EMBL/GenBank/DDBJ databases">
        <title>Updated reference genomes for cyclostephanoid diatoms.</title>
        <authorList>
            <person name="Roberts W.R."/>
            <person name="Alverson A.J."/>
        </authorList>
    </citation>
    <scope>NUCLEOTIDE SEQUENCE [LARGE SCALE GENOMIC DNA]</scope>
    <source>
        <strain evidence="3 4">AJA276-08</strain>
    </source>
</reference>
<feature type="region of interest" description="Disordered" evidence="1">
    <location>
        <begin position="1"/>
        <end position="41"/>
    </location>
</feature>